<comment type="similarity">
    <text evidence="5">Belongs to the protein kinase superfamily. BUD32 family.</text>
</comment>
<proteinExistence type="inferred from homology"/>
<keyword evidence="16" id="KW-0547">Nucleotide-binding</keyword>
<evidence type="ECO:0000256" key="7">
    <source>
        <dbReference type="ARBA" id="ARBA00012513"/>
    </source>
</evidence>
<evidence type="ECO:0000256" key="10">
    <source>
        <dbReference type="ARBA" id="ARBA00022454"/>
    </source>
</evidence>
<evidence type="ECO:0000256" key="17">
    <source>
        <dbReference type="ARBA" id="ARBA00022777"/>
    </source>
</evidence>
<evidence type="ECO:0000256" key="4">
    <source>
        <dbReference type="ARBA" id="ARBA00004574"/>
    </source>
</evidence>
<keyword evidence="19" id="KW-0067">ATP-binding</keyword>
<sequence>MTDNLIAKVQEHVPNIPLKLISQGAEALVFETSVHPYYNYNSNDRSHEKPYLHNYTTFIIKYRPTKPYRHPKIDLQINKSRTIGEVKFMYKLSKLNIACPNIISTDFNNGIIWMECLGSKLPNDTISSFKNWLWYLESQEKENPNINLHDDGQVELVCQKVGQLIGRLHLNDMIHGDLTSSNIILTEMDASNNLFNFEPALIDFGLSSFSGLAEDKAVDLYVLERAILSTHSSYADKLNRWLLEGYQQIHDSAEFNKTKQQQGKLKLKDTLKRLEDVRLRGRKRSMLG</sequence>
<comment type="function">
    <text evidence="1">Component of the EKC/KEOPS complex that is required for the formation of a threonylcarbamoyl group on adenosine at position 37 (t(6)A37) in tRNAs that read codons beginning with adenine. The complex is probably involved in the transfer of the threonylcarbamoyl moiety of threonylcarbamoyl-AMP (TC-AMP) to the N6 group of A37. BUD32 has ATPase activity in the context of the EKC/KEOPS complex and likely plays a supporting role to the catalytic subunit KAE1. The EKC/KEOPS complex also promotes both telomere uncapping and telomere elongation. The complex is required for efficient recruitment of transcriptional coactivators.</text>
</comment>
<dbReference type="GO" id="GO:0000781">
    <property type="term" value="C:chromosome, telomeric region"/>
    <property type="evidence" value="ECO:0007669"/>
    <property type="project" value="UniProtKB-SubCell"/>
</dbReference>
<keyword evidence="32" id="KW-1185">Reference proteome</keyword>
<comment type="subunit">
    <text evidence="6">Component of the EKC/KEOPS complex composed of at least BUD32, CGI121, GON7, KAE1 and PCC1; the whole complex dimerizes.</text>
</comment>
<dbReference type="EC" id="2.7.11.1" evidence="7"/>
<comment type="catalytic activity">
    <reaction evidence="27">
        <text>L-threonyl-[protein] + ATP = O-phospho-L-threonyl-[protein] + ADP + H(+)</text>
        <dbReference type="Rhea" id="RHEA:46608"/>
        <dbReference type="Rhea" id="RHEA-COMP:11060"/>
        <dbReference type="Rhea" id="RHEA-COMP:11605"/>
        <dbReference type="ChEBI" id="CHEBI:15378"/>
        <dbReference type="ChEBI" id="CHEBI:30013"/>
        <dbReference type="ChEBI" id="CHEBI:30616"/>
        <dbReference type="ChEBI" id="CHEBI:61977"/>
        <dbReference type="ChEBI" id="CHEBI:456216"/>
        <dbReference type="EC" id="2.7.11.1"/>
    </reaction>
</comment>
<keyword evidence="11" id="KW-0963">Cytoplasm</keyword>
<name>B9WHG4_CANDC</name>
<dbReference type="eggNOG" id="KOG3087">
    <property type="taxonomic scope" value="Eukaryota"/>
</dbReference>
<feature type="domain" description="Protein kinase" evidence="29">
    <location>
        <begin position="15"/>
        <end position="288"/>
    </location>
</feature>
<dbReference type="AlphaFoldDB" id="B9WHG4"/>
<dbReference type="SUPFAM" id="SSF56112">
    <property type="entry name" value="Protein kinase-like (PK-like)"/>
    <property type="match status" value="1"/>
</dbReference>
<reference evidence="31 32" key="1">
    <citation type="journal article" date="2009" name="Genome Res.">
        <title>Comparative genomics of the fungal pathogens Candida dubliniensis and Candida albicans.</title>
        <authorList>
            <person name="Jackson A.P."/>
            <person name="Gamble J.A."/>
            <person name="Yeomans T."/>
            <person name="Moran G.P."/>
            <person name="Saunders D."/>
            <person name="Harris D."/>
            <person name="Aslett M."/>
            <person name="Barrell J.F."/>
            <person name="Butler G."/>
            <person name="Citiulo F."/>
            <person name="Coleman D.C."/>
            <person name="de Groot P.W.J."/>
            <person name="Goodwin T.J."/>
            <person name="Quail M.A."/>
            <person name="McQuillan J."/>
            <person name="Munro C.A."/>
            <person name="Pain A."/>
            <person name="Poulter R.T."/>
            <person name="Rajandream M.A."/>
            <person name="Renauld H."/>
            <person name="Spiering M.J."/>
            <person name="Tivey A."/>
            <person name="Gow N.A.R."/>
            <person name="Barrell B."/>
            <person name="Sullivan D.J."/>
            <person name="Berriman M."/>
        </authorList>
    </citation>
    <scope>NUCLEOTIDE SEQUENCE [LARGE SCALE GENOMIC DNA]</scope>
    <source>
        <strain evidence="32">CD36 / ATCC MYA-646 / CBS 7987 / NCPF 3949 / NRRL Y-17841</strain>
    </source>
</reference>
<evidence type="ECO:0000256" key="19">
    <source>
        <dbReference type="ARBA" id="ARBA00022840"/>
    </source>
</evidence>
<dbReference type="PANTHER" id="PTHR12209">
    <property type="entry name" value="NON-SPECIFIC SERINE/THREONINE PROTEIN KINASE"/>
    <property type="match status" value="1"/>
</dbReference>
<keyword evidence="23" id="KW-0804">Transcription</keyword>
<evidence type="ECO:0000256" key="27">
    <source>
        <dbReference type="ARBA" id="ARBA00047899"/>
    </source>
</evidence>
<evidence type="ECO:0000256" key="1">
    <source>
        <dbReference type="ARBA" id="ARBA00003747"/>
    </source>
</evidence>
<evidence type="ECO:0000313" key="30">
    <source>
        <dbReference type="CGD" id="CAL0000169968"/>
    </source>
</evidence>
<dbReference type="GO" id="GO:0005829">
    <property type="term" value="C:cytosol"/>
    <property type="evidence" value="ECO:0007669"/>
    <property type="project" value="TreeGrafter"/>
</dbReference>
<keyword evidence="12" id="KW-0723">Serine/threonine-protein kinase</keyword>
<evidence type="ECO:0000256" key="6">
    <source>
        <dbReference type="ARBA" id="ARBA00011534"/>
    </source>
</evidence>
<dbReference type="InterPro" id="IPR022495">
    <property type="entry name" value="Bud32"/>
</dbReference>
<keyword evidence="13" id="KW-0597">Phosphoprotein</keyword>
<dbReference type="EMBL" id="FM992692">
    <property type="protein sequence ID" value="CAX41606.1"/>
    <property type="molecule type" value="Genomic_DNA"/>
</dbReference>
<comment type="subcellular location">
    <subcellularLocation>
        <location evidence="4">Chromosome</location>
        <location evidence="4">Telomere</location>
    </subcellularLocation>
    <subcellularLocation>
        <location evidence="3">Cytoplasm</location>
    </subcellularLocation>
    <subcellularLocation>
        <location evidence="2">Nucleus</location>
    </subcellularLocation>
</comment>
<evidence type="ECO:0000256" key="24">
    <source>
        <dbReference type="ARBA" id="ARBA00023242"/>
    </source>
</evidence>
<evidence type="ECO:0000256" key="9">
    <source>
        <dbReference type="ARBA" id="ARBA00019973"/>
    </source>
</evidence>
<evidence type="ECO:0000256" key="11">
    <source>
        <dbReference type="ARBA" id="ARBA00022490"/>
    </source>
</evidence>
<dbReference type="PROSITE" id="PS50011">
    <property type="entry name" value="PROTEIN_KINASE_DOM"/>
    <property type="match status" value="1"/>
</dbReference>
<evidence type="ECO:0000256" key="21">
    <source>
        <dbReference type="ARBA" id="ARBA00023015"/>
    </source>
</evidence>
<dbReference type="PROSITE" id="PS00109">
    <property type="entry name" value="PROTEIN_KINASE_TYR"/>
    <property type="match status" value="1"/>
</dbReference>
<evidence type="ECO:0000256" key="14">
    <source>
        <dbReference type="ARBA" id="ARBA00022679"/>
    </source>
</evidence>
<evidence type="ECO:0000256" key="23">
    <source>
        <dbReference type="ARBA" id="ARBA00023163"/>
    </source>
</evidence>
<dbReference type="GO" id="GO:0008033">
    <property type="term" value="P:tRNA processing"/>
    <property type="evidence" value="ECO:0007669"/>
    <property type="project" value="UniProtKB-KW"/>
</dbReference>
<evidence type="ECO:0000313" key="31">
    <source>
        <dbReference type="EMBL" id="CAX41606.1"/>
    </source>
</evidence>
<evidence type="ECO:0000256" key="18">
    <source>
        <dbReference type="ARBA" id="ARBA00022801"/>
    </source>
</evidence>
<dbReference type="PANTHER" id="PTHR12209:SF0">
    <property type="entry name" value="EKC_KEOPS COMPLEX SUBUNIT TP53RK"/>
    <property type="match status" value="1"/>
</dbReference>
<dbReference type="Gene3D" id="3.30.200.20">
    <property type="entry name" value="Phosphorylase Kinase, domain 1"/>
    <property type="match status" value="1"/>
</dbReference>
<dbReference type="VEuPathDB" id="FungiDB:CD36_52220"/>
<dbReference type="GO" id="GO:0005524">
    <property type="term" value="F:ATP binding"/>
    <property type="evidence" value="ECO:0007669"/>
    <property type="project" value="UniProtKB-KW"/>
</dbReference>
<keyword evidence="10" id="KW-0158">Chromosome</keyword>
<evidence type="ECO:0000256" key="28">
    <source>
        <dbReference type="ARBA" id="ARBA00048679"/>
    </source>
</evidence>
<dbReference type="InterPro" id="IPR008266">
    <property type="entry name" value="Tyr_kinase_AS"/>
</dbReference>
<gene>
    <name evidence="30" type="ordered locus">Cd36_52220</name>
    <name evidence="31" type="ORF">CD36_52220</name>
</gene>
<dbReference type="InterPro" id="IPR011009">
    <property type="entry name" value="Kinase-like_dom_sf"/>
</dbReference>
<evidence type="ECO:0000256" key="16">
    <source>
        <dbReference type="ARBA" id="ARBA00022741"/>
    </source>
</evidence>
<dbReference type="FunFam" id="1.10.510.10:FF:000745">
    <property type="entry name" value="Serine/threonine-protein kinase BUD32"/>
    <property type="match status" value="1"/>
</dbReference>
<keyword evidence="20" id="KW-0779">Telomere</keyword>
<dbReference type="HOGENOM" id="CLU_063953_1_1_1"/>
<evidence type="ECO:0000256" key="22">
    <source>
        <dbReference type="ARBA" id="ARBA00023159"/>
    </source>
</evidence>
<keyword evidence="21" id="KW-0805">Transcription regulation</keyword>
<evidence type="ECO:0000259" key="29">
    <source>
        <dbReference type="PROSITE" id="PS50011"/>
    </source>
</evidence>
<dbReference type="RefSeq" id="XP_002420527.1">
    <property type="nucleotide sequence ID" value="XM_002420482.1"/>
</dbReference>
<evidence type="ECO:0000256" key="13">
    <source>
        <dbReference type="ARBA" id="ARBA00022553"/>
    </source>
</evidence>
<evidence type="ECO:0000256" key="2">
    <source>
        <dbReference type="ARBA" id="ARBA00004123"/>
    </source>
</evidence>
<keyword evidence="15" id="KW-0819">tRNA processing</keyword>
<keyword evidence="14 31" id="KW-0808">Transferase</keyword>
<evidence type="ECO:0000256" key="26">
    <source>
        <dbReference type="ARBA" id="ARBA00033194"/>
    </source>
</evidence>
<dbReference type="FunFam" id="3.30.200.20:FF:000639">
    <property type="entry name" value="Serine/threonine-protein kinase BUD32"/>
    <property type="match status" value="1"/>
</dbReference>
<protein>
    <recommendedName>
        <fullName evidence="9">EKC/KEOPS complex subunit BUD32</fullName>
        <ecNumber evidence="7">2.7.11.1</ecNumber>
    </recommendedName>
    <alternativeName>
        <fullName evidence="25 26">Atypical Serine/threonine protein kinase BUD32</fullName>
    </alternativeName>
    <alternativeName>
        <fullName evidence="8">EKC/KEOPS complex subunit bud32</fullName>
    </alternativeName>
</protein>
<accession>B9WHG4</accession>
<dbReference type="Proteomes" id="UP000002605">
    <property type="component" value="Chromosome 5"/>
</dbReference>
<evidence type="ECO:0000256" key="3">
    <source>
        <dbReference type="ARBA" id="ARBA00004496"/>
    </source>
</evidence>
<evidence type="ECO:0000256" key="5">
    <source>
        <dbReference type="ARBA" id="ARBA00010630"/>
    </source>
</evidence>
<dbReference type="Pfam" id="PF06293">
    <property type="entry name" value="Kdo"/>
    <property type="match status" value="1"/>
</dbReference>
<comment type="catalytic activity">
    <reaction evidence="28">
        <text>L-seryl-[protein] + ATP = O-phospho-L-seryl-[protein] + ADP + H(+)</text>
        <dbReference type="Rhea" id="RHEA:17989"/>
        <dbReference type="Rhea" id="RHEA-COMP:9863"/>
        <dbReference type="Rhea" id="RHEA-COMP:11604"/>
        <dbReference type="ChEBI" id="CHEBI:15378"/>
        <dbReference type="ChEBI" id="CHEBI:29999"/>
        <dbReference type="ChEBI" id="CHEBI:30616"/>
        <dbReference type="ChEBI" id="CHEBI:83421"/>
        <dbReference type="ChEBI" id="CHEBI:456216"/>
        <dbReference type="EC" id="2.7.11.1"/>
    </reaction>
</comment>
<dbReference type="OrthoDB" id="3399at2759"/>
<evidence type="ECO:0000313" key="32">
    <source>
        <dbReference type="Proteomes" id="UP000002605"/>
    </source>
</evidence>
<evidence type="ECO:0000256" key="8">
    <source>
        <dbReference type="ARBA" id="ARBA00013948"/>
    </source>
</evidence>
<dbReference type="GO" id="GO:0070525">
    <property type="term" value="P:tRNA threonylcarbamoyladenosine metabolic process"/>
    <property type="evidence" value="ECO:0007669"/>
    <property type="project" value="TreeGrafter"/>
</dbReference>
<dbReference type="KEGG" id="cdu:CD36_52220"/>
<dbReference type="CGD" id="CAL0000169968">
    <property type="gene designation" value="Cd36_52220"/>
</dbReference>
<dbReference type="NCBIfam" id="TIGR03724">
    <property type="entry name" value="arch_bud32"/>
    <property type="match status" value="1"/>
</dbReference>
<dbReference type="Gene3D" id="1.10.510.10">
    <property type="entry name" value="Transferase(Phosphotransferase) domain 1"/>
    <property type="match status" value="1"/>
</dbReference>
<keyword evidence="22" id="KW-0010">Activator</keyword>
<dbReference type="GO" id="GO:0005634">
    <property type="term" value="C:nucleus"/>
    <property type="evidence" value="ECO:0007669"/>
    <property type="project" value="UniProtKB-SubCell"/>
</dbReference>
<organism evidence="31 32">
    <name type="scientific">Candida dubliniensis (strain CD36 / ATCC MYA-646 / CBS 7987 / NCPF 3949 / NRRL Y-17841)</name>
    <name type="common">Yeast</name>
    <dbReference type="NCBI Taxonomy" id="573826"/>
    <lineage>
        <taxon>Eukaryota</taxon>
        <taxon>Fungi</taxon>
        <taxon>Dikarya</taxon>
        <taxon>Ascomycota</taxon>
        <taxon>Saccharomycotina</taxon>
        <taxon>Pichiomycetes</taxon>
        <taxon>Debaryomycetaceae</taxon>
        <taxon>Candida/Lodderomyces clade</taxon>
        <taxon>Candida</taxon>
    </lineage>
</organism>
<dbReference type="GeneID" id="8048211"/>
<keyword evidence="18" id="KW-0378">Hydrolase</keyword>
<dbReference type="GO" id="GO:0016787">
    <property type="term" value="F:hydrolase activity"/>
    <property type="evidence" value="ECO:0007669"/>
    <property type="project" value="UniProtKB-KW"/>
</dbReference>
<evidence type="ECO:0000256" key="12">
    <source>
        <dbReference type="ARBA" id="ARBA00022527"/>
    </source>
</evidence>
<dbReference type="GO" id="GO:0106310">
    <property type="term" value="F:protein serine kinase activity"/>
    <property type="evidence" value="ECO:0007669"/>
    <property type="project" value="RHEA"/>
</dbReference>
<keyword evidence="24" id="KW-0539">Nucleus</keyword>
<evidence type="ECO:0000256" key="20">
    <source>
        <dbReference type="ARBA" id="ARBA00022895"/>
    </source>
</evidence>
<evidence type="ECO:0000256" key="15">
    <source>
        <dbReference type="ARBA" id="ARBA00022694"/>
    </source>
</evidence>
<evidence type="ECO:0000256" key="25">
    <source>
        <dbReference type="ARBA" id="ARBA00030980"/>
    </source>
</evidence>
<dbReference type="GO" id="GO:0000408">
    <property type="term" value="C:EKC/KEOPS complex"/>
    <property type="evidence" value="ECO:0007669"/>
    <property type="project" value="TreeGrafter"/>
</dbReference>
<keyword evidence="17 31" id="KW-0418">Kinase</keyword>
<dbReference type="GO" id="GO:0004674">
    <property type="term" value="F:protein serine/threonine kinase activity"/>
    <property type="evidence" value="ECO:0007669"/>
    <property type="project" value="UniProtKB-KW"/>
</dbReference>
<dbReference type="InterPro" id="IPR000719">
    <property type="entry name" value="Prot_kinase_dom"/>
</dbReference>